<proteinExistence type="predicted"/>
<reference evidence="1" key="2">
    <citation type="journal article" date="2023" name="IMA Fungus">
        <title>Comparative genomic study of the Penicillium genus elucidates a diverse pangenome and 15 lateral gene transfer events.</title>
        <authorList>
            <person name="Petersen C."/>
            <person name="Sorensen T."/>
            <person name="Nielsen M.R."/>
            <person name="Sondergaard T.E."/>
            <person name="Sorensen J.L."/>
            <person name="Fitzpatrick D.A."/>
            <person name="Frisvad J.C."/>
            <person name="Nielsen K.L."/>
        </authorList>
    </citation>
    <scope>NUCLEOTIDE SEQUENCE</scope>
    <source>
        <strain evidence="1">IBT 29677</strain>
    </source>
</reference>
<comment type="caution">
    <text evidence="1">The sequence shown here is derived from an EMBL/GenBank/DDBJ whole genome shotgun (WGS) entry which is preliminary data.</text>
</comment>
<keyword evidence="2" id="KW-1185">Reference proteome</keyword>
<dbReference type="OrthoDB" id="10494533at2759"/>
<dbReference type="Proteomes" id="UP001147747">
    <property type="component" value="Unassembled WGS sequence"/>
</dbReference>
<sequence>MAAYECRVKSDPSRSSNGRFQNRELVIIIRHQIHRTQPTAEVIQRSASFTRLTTLGEASADSSCRERWIYWNVQPVPVNVKLEGRSEPRCQVYHAGDQATRARDLGQELELELMERVYVCMYCTGVSINLSLVTTVVNSKLATQTLVTLNFRRCCASIECTPEIQKSGGSHAVPVRAKRKRATKFVTSDGWPDKANQYTGSAILLITALQSARQGHCAPVEAPVSPRGNNTWYPVGAVRQLGVGVGVGVGIDS</sequence>
<evidence type="ECO:0000313" key="2">
    <source>
        <dbReference type="Proteomes" id="UP001147747"/>
    </source>
</evidence>
<accession>A0A9W9W1E2</accession>
<protein>
    <submittedName>
        <fullName evidence="1">Uncharacterized protein</fullName>
    </submittedName>
</protein>
<reference evidence="1" key="1">
    <citation type="submission" date="2022-12" db="EMBL/GenBank/DDBJ databases">
        <authorList>
            <person name="Petersen C."/>
        </authorList>
    </citation>
    <scope>NUCLEOTIDE SEQUENCE</scope>
    <source>
        <strain evidence="1">IBT 29677</strain>
    </source>
</reference>
<dbReference type="AlphaFoldDB" id="A0A9W9W1E2"/>
<gene>
    <name evidence="1" type="ORF">N7509_004905</name>
</gene>
<dbReference type="EMBL" id="JAPZBU010000006">
    <property type="protein sequence ID" value="KAJ5396792.1"/>
    <property type="molecule type" value="Genomic_DNA"/>
</dbReference>
<evidence type="ECO:0000313" key="1">
    <source>
        <dbReference type="EMBL" id="KAJ5396792.1"/>
    </source>
</evidence>
<dbReference type="GeneID" id="81368522"/>
<name>A0A9W9W1E2_9EURO</name>
<organism evidence="1 2">
    <name type="scientific">Penicillium cosmopolitanum</name>
    <dbReference type="NCBI Taxonomy" id="1131564"/>
    <lineage>
        <taxon>Eukaryota</taxon>
        <taxon>Fungi</taxon>
        <taxon>Dikarya</taxon>
        <taxon>Ascomycota</taxon>
        <taxon>Pezizomycotina</taxon>
        <taxon>Eurotiomycetes</taxon>
        <taxon>Eurotiomycetidae</taxon>
        <taxon>Eurotiales</taxon>
        <taxon>Aspergillaceae</taxon>
        <taxon>Penicillium</taxon>
    </lineage>
</organism>
<dbReference type="RefSeq" id="XP_056488844.1">
    <property type="nucleotide sequence ID" value="XM_056629542.1"/>
</dbReference>